<name>A0ABN9Y7B0_9DINO</name>
<feature type="region of interest" description="Disordered" evidence="1">
    <location>
        <begin position="1"/>
        <end position="32"/>
    </location>
</feature>
<sequence length="116" mass="11559">MMNLATEARSSSEHPPPSAATPRPPNAAAAPRSAIAAVLTCEDTGAGVGSSAAQGWAMDERDEAKAVFLTHMRRRPTPRGALGGRRRGLGLPGAAELAGLGGPAARGAGGPERPAG</sequence>
<feature type="compositionally biased region" description="Gly residues" evidence="1">
    <location>
        <begin position="99"/>
        <end position="110"/>
    </location>
</feature>
<evidence type="ECO:0000313" key="3">
    <source>
        <dbReference type="Proteomes" id="UP001189429"/>
    </source>
</evidence>
<feature type="compositionally biased region" description="Pro residues" evidence="1">
    <location>
        <begin position="14"/>
        <end position="25"/>
    </location>
</feature>
<feature type="non-terminal residue" evidence="2">
    <location>
        <position position="116"/>
    </location>
</feature>
<comment type="caution">
    <text evidence="2">The sequence shown here is derived from an EMBL/GenBank/DDBJ whole genome shotgun (WGS) entry which is preliminary data.</text>
</comment>
<evidence type="ECO:0000256" key="1">
    <source>
        <dbReference type="SAM" id="MobiDB-lite"/>
    </source>
</evidence>
<keyword evidence="3" id="KW-1185">Reference proteome</keyword>
<reference evidence="2" key="1">
    <citation type="submission" date="2023-10" db="EMBL/GenBank/DDBJ databases">
        <authorList>
            <person name="Chen Y."/>
            <person name="Shah S."/>
            <person name="Dougan E. K."/>
            <person name="Thang M."/>
            <person name="Chan C."/>
        </authorList>
    </citation>
    <scope>NUCLEOTIDE SEQUENCE [LARGE SCALE GENOMIC DNA]</scope>
</reference>
<feature type="region of interest" description="Disordered" evidence="1">
    <location>
        <begin position="93"/>
        <end position="116"/>
    </location>
</feature>
<protein>
    <submittedName>
        <fullName evidence="2">Uncharacterized protein</fullName>
    </submittedName>
</protein>
<gene>
    <name evidence="2" type="ORF">PCOR1329_LOCUS83170</name>
</gene>
<dbReference type="Proteomes" id="UP001189429">
    <property type="component" value="Unassembled WGS sequence"/>
</dbReference>
<proteinExistence type="predicted"/>
<dbReference type="EMBL" id="CAUYUJ010022029">
    <property type="protein sequence ID" value="CAK0908513.1"/>
    <property type="molecule type" value="Genomic_DNA"/>
</dbReference>
<evidence type="ECO:0000313" key="2">
    <source>
        <dbReference type="EMBL" id="CAK0908513.1"/>
    </source>
</evidence>
<organism evidence="2 3">
    <name type="scientific">Prorocentrum cordatum</name>
    <dbReference type="NCBI Taxonomy" id="2364126"/>
    <lineage>
        <taxon>Eukaryota</taxon>
        <taxon>Sar</taxon>
        <taxon>Alveolata</taxon>
        <taxon>Dinophyceae</taxon>
        <taxon>Prorocentrales</taxon>
        <taxon>Prorocentraceae</taxon>
        <taxon>Prorocentrum</taxon>
    </lineage>
</organism>
<accession>A0ABN9Y7B0</accession>